<proteinExistence type="predicted"/>
<accession>A0A0K2UEX6</accession>
<protein>
    <submittedName>
        <fullName evidence="1">Uncharacterized protein</fullName>
    </submittedName>
</protein>
<dbReference type="AlphaFoldDB" id="A0A0K2UEX6"/>
<sequence>MSNLFIGLTDGDKPHAKRVACKANELWVNGSPFLIDGSLHSFSVRVVDDTGPPVNVQPERNVERINIRATLYCPRKRCC</sequence>
<evidence type="ECO:0000313" key="1">
    <source>
        <dbReference type="EMBL" id="CDW36256.1"/>
    </source>
</evidence>
<reference evidence="1" key="1">
    <citation type="submission" date="2014-05" db="EMBL/GenBank/DDBJ databases">
        <authorList>
            <person name="Chronopoulou M."/>
        </authorList>
    </citation>
    <scope>NUCLEOTIDE SEQUENCE</scope>
    <source>
        <tissue evidence="1">Whole organism</tissue>
    </source>
</reference>
<dbReference type="EMBL" id="HACA01018895">
    <property type="protein sequence ID" value="CDW36256.1"/>
    <property type="molecule type" value="Transcribed_RNA"/>
</dbReference>
<name>A0A0K2UEX6_LEPSM</name>
<organism evidence="1">
    <name type="scientific">Lepeophtheirus salmonis</name>
    <name type="common">Salmon louse</name>
    <name type="synonym">Caligus salmonis</name>
    <dbReference type="NCBI Taxonomy" id="72036"/>
    <lineage>
        <taxon>Eukaryota</taxon>
        <taxon>Metazoa</taxon>
        <taxon>Ecdysozoa</taxon>
        <taxon>Arthropoda</taxon>
        <taxon>Crustacea</taxon>
        <taxon>Multicrustacea</taxon>
        <taxon>Hexanauplia</taxon>
        <taxon>Copepoda</taxon>
        <taxon>Siphonostomatoida</taxon>
        <taxon>Caligidae</taxon>
        <taxon>Lepeophtheirus</taxon>
    </lineage>
</organism>